<dbReference type="InterPro" id="IPR008309">
    <property type="entry name" value="YdbL"/>
</dbReference>
<accession>A0ABT5YMI8</accession>
<feature type="signal peptide" evidence="1">
    <location>
        <begin position="1"/>
        <end position="27"/>
    </location>
</feature>
<dbReference type="Pfam" id="PF07027">
    <property type="entry name" value="DUF1318"/>
    <property type="match status" value="1"/>
</dbReference>
<feature type="chain" id="PRO_5045643690" evidence="1">
    <location>
        <begin position="28"/>
        <end position="100"/>
    </location>
</feature>
<reference evidence="2 3" key="1">
    <citation type="submission" date="2023-03" db="EMBL/GenBank/DDBJ databases">
        <title>Fodinicurvata sp. CAU 1616 isolated from sea sendiment.</title>
        <authorList>
            <person name="Kim W."/>
        </authorList>
    </citation>
    <scope>NUCLEOTIDE SEQUENCE [LARGE SCALE GENOMIC DNA]</scope>
    <source>
        <strain evidence="2 3">CAU 1616</strain>
    </source>
</reference>
<keyword evidence="1" id="KW-0732">Signal</keyword>
<dbReference type="EMBL" id="JARHUD010000005">
    <property type="protein sequence ID" value="MDF2096165.1"/>
    <property type="molecule type" value="Genomic_DNA"/>
</dbReference>
<protein>
    <submittedName>
        <fullName evidence="2">DUF1318 domain-containing protein</fullName>
    </submittedName>
</protein>
<keyword evidence="3" id="KW-1185">Reference proteome</keyword>
<dbReference type="RefSeq" id="WP_275822321.1">
    <property type="nucleotide sequence ID" value="NZ_JARHUD010000005.1"/>
</dbReference>
<sequence>MARYRFTALAFAAVTAMALMTPLPAAAQSAEDLRRDGQACELPNGYMRAIDNSVRSVVQRINDQRRQVYEDKARAEGVSVEAVGQIYARELRSKPHYLPC</sequence>
<dbReference type="Proteomes" id="UP001215503">
    <property type="component" value="Unassembled WGS sequence"/>
</dbReference>
<name>A0ABT5YMI8_9PROT</name>
<evidence type="ECO:0000256" key="1">
    <source>
        <dbReference type="SAM" id="SignalP"/>
    </source>
</evidence>
<gene>
    <name evidence="2" type="ORF">P2G67_09280</name>
</gene>
<proteinExistence type="predicted"/>
<evidence type="ECO:0000313" key="2">
    <source>
        <dbReference type="EMBL" id="MDF2096165.1"/>
    </source>
</evidence>
<organism evidence="2 3">
    <name type="scientific">Aquibaculum arenosum</name>
    <dbReference type="NCBI Taxonomy" id="3032591"/>
    <lineage>
        <taxon>Bacteria</taxon>
        <taxon>Pseudomonadati</taxon>
        <taxon>Pseudomonadota</taxon>
        <taxon>Alphaproteobacteria</taxon>
        <taxon>Rhodospirillales</taxon>
        <taxon>Rhodovibrionaceae</taxon>
        <taxon>Aquibaculum</taxon>
    </lineage>
</organism>
<comment type="caution">
    <text evidence="2">The sequence shown here is derived from an EMBL/GenBank/DDBJ whole genome shotgun (WGS) entry which is preliminary data.</text>
</comment>
<evidence type="ECO:0000313" key="3">
    <source>
        <dbReference type="Proteomes" id="UP001215503"/>
    </source>
</evidence>